<proteinExistence type="predicted"/>
<protein>
    <submittedName>
        <fullName evidence="2">Uncharacterized protein</fullName>
    </submittedName>
</protein>
<accession>A0A6J5TXM8</accession>
<keyword evidence="5" id="KW-1185">Reference proteome</keyword>
<evidence type="ECO:0000256" key="1">
    <source>
        <dbReference type="SAM" id="MobiDB-lite"/>
    </source>
</evidence>
<reference evidence="2 4" key="2">
    <citation type="submission" date="2020-05" db="EMBL/GenBank/DDBJ databases">
        <authorList>
            <person name="Campoy J."/>
            <person name="Schneeberger K."/>
            <person name="Spophaly S."/>
        </authorList>
    </citation>
    <scope>NUCLEOTIDE SEQUENCE [LARGE SCALE GENOMIC DNA]</scope>
    <source>
        <strain evidence="2">PruArmRojPasFocal</strain>
    </source>
</reference>
<dbReference type="AlphaFoldDB" id="A0A6J5TXM8"/>
<sequence length="66" mass="7145">MTVELEVAKGRRIQGLGSNLRVESSRDQITATSSLVTKQKFEELQGTHVGDPTYGDDNDDSVGLGH</sequence>
<name>A0A6J5TXM8_PRUAR</name>
<dbReference type="Proteomes" id="UP000507222">
    <property type="component" value="Unassembled WGS sequence"/>
</dbReference>
<evidence type="ECO:0000313" key="2">
    <source>
        <dbReference type="EMBL" id="CAB4268473.1"/>
    </source>
</evidence>
<evidence type="ECO:0000313" key="5">
    <source>
        <dbReference type="Proteomes" id="UP000507245"/>
    </source>
</evidence>
<dbReference type="OrthoDB" id="10515730at2759"/>
<dbReference type="Proteomes" id="UP000507245">
    <property type="component" value="Unassembled WGS sequence"/>
</dbReference>
<evidence type="ECO:0000313" key="4">
    <source>
        <dbReference type="Proteomes" id="UP000507222"/>
    </source>
</evidence>
<evidence type="ECO:0000313" key="3">
    <source>
        <dbReference type="EMBL" id="CAB4298863.1"/>
    </source>
</evidence>
<dbReference type="EMBL" id="CAEKKB010000002">
    <property type="protein sequence ID" value="CAB4298863.1"/>
    <property type="molecule type" value="Genomic_DNA"/>
</dbReference>
<feature type="region of interest" description="Disordered" evidence="1">
    <location>
        <begin position="42"/>
        <end position="66"/>
    </location>
</feature>
<reference evidence="5" key="1">
    <citation type="journal article" date="2020" name="Genome Biol.">
        <title>Gamete binning: chromosome-level and haplotype-resolved genome assembly enabled by high-throughput single-cell sequencing of gamete genomes.</title>
        <authorList>
            <person name="Campoy J.A."/>
            <person name="Sun H."/>
            <person name="Goel M."/>
            <person name="Jiao W.-B."/>
            <person name="Folz-Donahue K."/>
            <person name="Wang N."/>
            <person name="Rubio M."/>
            <person name="Liu C."/>
            <person name="Kukat C."/>
            <person name="Ruiz D."/>
            <person name="Huettel B."/>
            <person name="Schneeberger K."/>
        </authorList>
    </citation>
    <scope>NUCLEOTIDE SEQUENCE [LARGE SCALE GENOMIC DNA]</scope>
    <source>
        <strain evidence="5">cv. Rojo Pasion</strain>
    </source>
</reference>
<dbReference type="EMBL" id="CAEKDK010000002">
    <property type="protein sequence ID" value="CAB4268473.1"/>
    <property type="molecule type" value="Genomic_DNA"/>
</dbReference>
<gene>
    <name evidence="2" type="ORF">CURHAP_LOCUS12061</name>
    <name evidence="3" type="ORF">ORAREDHAP_LOCUS11720</name>
</gene>
<organism evidence="2 4">
    <name type="scientific">Prunus armeniaca</name>
    <name type="common">Apricot</name>
    <name type="synonym">Armeniaca vulgaris</name>
    <dbReference type="NCBI Taxonomy" id="36596"/>
    <lineage>
        <taxon>Eukaryota</taxon>
        <taxon>Viridiplantae</taxon>
        <taxon>Streptophyta</taxon>
        <taxon>Embryophyta</taxon>
        <taxon>Tracheophyta</taxon>
        <taxon>Spermatophyta</taxon>
        <taxon>Magnoliopsida</taxon>
        <taxon>eudicotyledons</taxon>
        <taxon>Gunneridae</taxon>
        <taxon>Pentapetalae</taxon>
        <taxon>rosids</taxon>
        <taxon>fabids</taxon>
        <taxon>Rosales</taxon>
        <taxon>Rosaceae</taxon>
        <taxon>Amygdaloideae</taxon>
        <taxon>Amygdaleae</taxon>
        <taxon>Prunus</taxon>
    </lineage>
</organism>